<reference evidence="4" key="1">
    <citation type="submission" date="2025-08" db="UniProtKB">
        <authorList>
            <consortium name="Ensembl"/>
        </authorList>
    </citation>
    <scope>IDENTIFICATION</scope>
</reference>
<dbReference type="InterPro" id="IPR000953">
    <property type="entry name" value="Chromo/chromo_shadow_dom"/>
</dbReference>
<dbReference type="SUPFAM" id="SSF53098">
    <property type="entry name" value="Ribonuclease H-like"/>
    <property type="match status" value="1"/>
</dbReference>
<dbReference type="Proteomes" id="UP000264840">
    <property type="component" value="Unplaced"/>
</dbReference>
<comment type="subcellular location">
    <subcellularLocation>
        <location evidence="1">Nucleus</location>
    </subcellularLocation>
</comment>
<dbReference type="Ensembl" id="ENSHBUT00000020369.1">
    <property type="protein sequence ID" value="ENSHBUP00000012835.1"/>
    <property type="gene ID" value="ENSHBUG00000014560.1"/>
</dbReference>
<evidence type="ECO:0000256" key="1">
    <source>
        <dbReference type="ARBA" id="ARBA00004123"/>
    </source>
</evidence>
<dbReference type="InterPro" id="IPR023780">
    <property type="entry name" value="Chromo_domain"/>
</dbReference>
<feature type="domain" description="Integrase catalytic" evidence="3">
    <location>
        <begin position="1"/>
        <end position="94"/>
    </location>
</feature>
<dbReference type="Gene3D" id="3.30.420.10">
    <property type="entry name" value="Ribonuclease H-like superfamily/Ribonuclease H"/>
    <property type="match status" value="1"/>
</dbReference>
<protein>
    <recommendedName>
        <fullName evidence="6">Integrase catalytic domain-containing protein</fullName>
    </recommendedName>
</protein>
<dbReference type="InterPro" id="IPR050951">
    <property type="entry name" value="Retrovirus_Pol_polyprotein"/>
</dbReference>
<dbReference type="PANTHER" id="PTHR37984:SF5">
    <property type="entry name" value="PROTEIN NYNRIN-LIKE"/>
    <property type="match status" value="1"/>
</dbReference>
<dbReference type="Gene3D" id="2.40.50.40">
    <property type="match status" value="1"/>
</dbReference>
<dbReference type="InterPro" id="IPR016197">
    <property type="entry name" value="Chromo-like_dom_sf"/>
</dbReference>
<dbReference type="SUPFAM" id="SSF54160">
    <property type="entry name" value="Chromo domain-like"/>
    <property type="match status" value="1"/>
</dbReference>
<dbReference type="GeneTree" id="ENSGT00940000176277"/>
<dbReference type="GO" id="GO:0015074">
    <property type="term" value="P:DNA integration"/>
    <property type="evidence" value="ECO:0007669"/>
    <property type="project" value="InterPro"/>
</dbReference>
<dbReference type="GO" id="GO:0003676">
    <property type="term" value="F:nucleic acid binding"/>
    <property type="evidence" value="ECO:0007669"/>
    <property type="project" value="InterPro"/>
</dbReference>
<evidence type="ECO:0008006" key="6">
    <source>
        <dbReference type="Google" id="ProtNLM"/>
    </source>
</evidence>
<evidence type="ECO:0000313" key="5">
    <source>
        <dbReference type="Proteomes" id="UP000264840"/>
    </source>
</evidence>
<sequence length="367" mass="40873">MEIVSDRGPQFASQAWGAFCTALGAKPCLSSGYHPQTNGQTERLNQELETTLRCVTAHNPASWSTFLPWVEYAHNTLTASATGLSPFEASLGYQPPLFPEQEAELAVPSVQHHLQRCRRAWTRTREALLRAVSRQCHYANQRRTAAPTYSPGQKVWLAAKDIPLQGTSRKLSPRYVGPFVIDRLIGPAAVRLTLPASLRIHPVFHVSQVKPVLSSPLCPPSDPPPPARLVDGHPAFSVRRILDVRRWGRGRQFLVDWVGYGPEERSWVSWSLILDPALISDFFQVSSRVRVCSVAGGRSLRRGYCHGPGEHGVFPLRWVLPSGRDSNQLPHLVPIKSPAYKTSIHNRPLPDLLLTHVSARLRTPCEN</sequence>
<evidence type="ECO:0000313" key="4">
    <source>
        <dbReference type="Ensembl" id="ENSHBUP00000012835.1"/>
    </source>
</evidence>
<dbReference type="SMART" id="SM00298">
    <property type="entry name" value="CHROMO"/>
    <property type="match status" value="1"/>
</dbReference>
<name>A0A3Q2VMJ8_HAPBU</name>
<dbReference type="InterPro" id="IPR012337">
    <property type="entry name" value="RNaseH-like_sf"/>
</dbReference>
<dbReference type="OMA" id="HPAREYS"/>
<dbReference type="InterPro" id="IPR036397">
    <property type="entry name" value="RNaseH_sf"/>
</dbReference>
<dbReference type="Pfam" id="PF00385">
    <property type="entry name" value="Chromo"/>
    <property type="match status" value="1"/>
</dbReference>
<accession>A0A3Q2VMJ8</accession>
<evidence type="ECO:0000259" key="3">
    <source>
        <dbReference type="PROSITE" id="PS50994"/>
    </source>
</evidence>
<keyword evidence="5" id="KW-1185">Reference proteome</keyword>
<dbReference type="Pfam" id="PF24626">
    <property type="entry name" value="SH3_Tf2-1"/>
    <property type="match status" value="1"/>
</dbReference>
<dbReference type="GO" id="GO:0005634">
    <property type="term" value="C:nucleus"/>
    <property type="evidence" value="ECO:0007669"/>
    <property type="project" value="UniProtKB-SubCell"/>
</dbReference>
<dbReference type="PROSITE" id="PS50013">
    <property type="entry name" value="CHROMO_2"/>
    <property type="match status" value="1"/>
</dbReference>
<dbReference type="InterPro" id="IPR056924">
    <property type="entry name" value="SH3_Tf2-1"/>
</dbReference>
<dbReference type="InterPro" id="IPR001584">
    <property type="entry name" value="Integrase_cat-core"/>
</dbReference>
<dbReference type="PANTHER" id="PTHR37984">
    <property type="entry name" value="PROTEIN CBG26694"/>
    <property type="match status" value="1"/>
</dbReference>
<evidence type="ECO:0000259" key="2">
    <source>
        <dbReference type="PROSITE" id="PS50013"/>
    </source>
</evidence>
<feature type="domain" description="Chromo" evidence="2">
    <location>
        <begin position="236"/>
        <end position="284"/>
    </location>
</feature>
<dbReference type="AlphaFoldDB" id="A0A3Q2VMJ8"/>
<dbReference type="PROSITE" id="PS50994">
    <property type="entry name" value="INTEGRASE"/>
    <property type="match status" value="1"/>
</dbReference>
<dbReference type="STRING" id="8153.ENSHBUP00000012835"/>
<organism evidence="4 5">
    <name type="scientific">Haplochromis burtoni</name>
    <name type="common">Burton's mouthbrooder</name>
    <name type="synonym">Chromis burtoni</name>
    <dbReference type="NCBI Taxonomy" id="8153"/>
    <lineage>
        <taxon>Eukaryota</taxon>
        <taxon>Metazoa</taxon>
        <taxon>Chordata</taxon>
        <taxon>Craniata</taxon>
        <taxon>Vertebrata</taxon>
        <taxon>Euteleostomi</taxon>
        <taxon>Actinopterygii</taxon>
        <taxon>Neopterygii</taxon>
        <taxon>Teleostei</taxon>
        <taxon>Neoteleostei</taxon>
        <taxon>Acanthomorphata</taxon>
        <taxon>Ovalentaria</taxon>
        <taxon>Cichlomorphae</taxon>
        <taxon>Cichliformes</taxon>
        <taxon>Cichlidae</taxon>
        <taxon>African cichlids</taxon>
        <taxon>Pseudocrenilabrinae</taxon>
        <taxon>Haplochromini</taxon>
        <taxon>Haplochromis</taxon>
    </lineage>
</organism>
<proteinExistence type="predicted"/>
<reference evidence="4" key="2">
    <citation type="submission" date="2025-09" db="UniProtKB">
        <authorList>
            <consortium name="Ensembl"/>
        </authorList>
    </citation>
    <scope>IDENTIFICATION</scope>
</reference>